<sequence length="72" mass="7391">MFAPVADNDVGASGKVYADVLMAAVGVPTPAAFTANTRKRIGAPFVNPVTVAVRNPPVVDTAEDQVIPPSND</sequence>
<proteinExistence type="predicted"/>
<gene>
    <name evidence="1" type="ORF">UFOPK1722_00549</name>
</gene>
<dbReference type="EMBL" id="CAEZTS010000035">
    <property type="protein sequence ID" value="CAB4573625.1"/>
    <property type="molecule type" value="Genomic_DNA"/>
</dbReference>
<accession>A0A6J6EEG5</accession>
<reference evidence="1" key="1">
    <citation type="submission" date="2020-05" db="EMBL/GenBank/DDBJ databases">
        <authorList>
            <person name="Chiriac C."/>
            <person name="Salcher M."/>
            <person name="Ghai R."/>
            <person name="Kavagutti S V."/>
        </authorList>
    </citation>
    <scope>NUCLEOTIDE SEQUENCE</scope>
</reference>
<evidence type="ECO:0000313" key="1">
    <source>
        <dbReference type="EMBL" id="CAB4573625.1"/>
    </source>
</evidence>
<name>A0A6J6EEG5_9ZZZZ</name>
<organism evidence="1">
    <name type="scientific">freshwater metagenome</name>
    <dbReference type="NCBI Taxonomy" id="449393"/>
    <lineage>
        <taxon>unclassified sequences</taxon>
        <taxon>metagenomes</taxon>
        <taxon>ecological metagenomes</taxon>
    </lineage>
</organism>
<protein>
    <submittedName>
        <fullName evidence="1">Unannotated protein</fullName>
    </submittedName>
</protein>
<dbReference type="AlphaFoldDB" id="A0A6J6EEG5"/>